<evidence type="ECO:0000313" key="7">
    <source>
        <dbReference type="EMBL" id="CAE0575809.1"/>
    </source>
</evidence>
<feature type="region of interest" description="Disordered" evidence="6">
    <location>
        <begin position="1"/>
        <end position="76"/>
    </location>
</feature>
<dbReference type="InterPro" id="IPR026046">
    <property type="entry name" value="UBIAD1"/>
</dbReference>
<evidence type="ECO:0000256" key="4">
    <source>
        <dbReference type="ARBA" id="ARBA00022989"/>
    </source>
</evidence>
<evidence type="ECO:0000256" key="6">
    <source>
        <dbReference type="SAM" id="MobiDB-lite"/>
    </source>
</evidence>
<organism evidence="7">
    <name type="scientific">Emiliania huxleyi</name>
    <name type="common">Coccolithophore</name>
    <name type="synonym">Pontosphaera huxleyi</name>
    <dbReference type="NCBI Taxonomy" id="2903"/>
    <lineage>
        <taxon>Eukaryota</taxon>
        <taxon>Haptista</taxon>
        <taxon>Haptophyta</taxon>
        <taxon>Prymnesiophyceae</taxon>
        <taxon>Isochrysidales</taxon>
        <taxon>Noelaerhabdaceae</taxon>
        <taxon>Emiliania</taxon>
    </lineage>
</organism>
<evidence type="ECO:0000256" key="3">
    <source>
        <dbReference type="ARBA" id="ARBA00022692"/>
    </source>
</evidence>
<dbReference type="InterPro" id="IPR000537">
    <property type="entry name" value="UbiA_prenyltransferase"/>
</dbReference>
<dbReference type="GO" id="GO:0004659">
    <property type="term" value="F:prenyltransferase activity"/>
    <property type="evidence" value="ECO:0007669"/>
    <property type="project" value="InterPro"/>
</dbReference>
<reference evidence="7" key="1">
    <citation type="submission" date="2021-01" db="EMBL/GenBank/DDBJ databases">
        <authorList>
            <person name="Corre E."/>
            <person name="Pelletier E."/>
            <person name="Niang G."/>
            <person name="Scheremetjew M."/>
            <person name="Finn R."/>
            <person name="Kale V."/>
            <person name="Holt S."/>
            <person name="Cochrane G."/>
            <person name="Meng A."/>
            <person name="Brown T."/>
            <person name="Cohen L."/>
        </authorList>
    </citation>
    <scope>NUCLEOTIDE SEQUENCE</scope>
    <source>
        <strain evidence="7">379</strain>
    </source>
</reference>
<dbReference type="AlphaFoldDB" id="A0A7S3T6X2"/>
<keyword evidence="5" id="KW-0472">Membrane</keyword>
<sequence>MPTPPAPRSSTAPSATRSSWRRLGLFSSPSRTSRRLARPRGPRSGPRSHSRCSRVPPFSPRLIPAPTTSCRRELSPSSRRARMWAGAILHANNARDMVEDAAAGVDTLALRLGRRRSVVLYELLLLAPYASVVWRAARTSTFAGLPLATLPAALRLAADFRAGLAAGDAPLSASLARMPMRTAKHAALFALLTTAGVLLPSPSLRELGGSLVRTALRSYYDRVFS</sequence>
<dbReference type="PANTHER" id="PTHR13929">
    <property type="entry name" value="1,4-DIHYDROXY-2-NAPHTHOATE OCTAPRENYLTRANSFERASE"/>
    <property type="match status" value="1"/>
</dbReference>
<feature type="compositionally biased region" description="Low complexity" evidence="6">
    <location>
        <begin position="8"/>
        <end position="18"/>
    </location>
</feature>
<gene>
    <name evidence="7" type="ORF">EHUX00137_LOCUS33331</name>
</gene>
<evidence type="ECO:0000256" key="1">
    <source>
        <dbReference type="ARBA" id="ARBA00004141"/>
    </source>
</evidence>
<accession>A0A7S3T6X2</accession>
<dbReference type="PANTHER" id="PTHR13929:SF0">
    <property type="entry name" value="UBIA PRENYLTRANSFERASE DOMAIN-CONTAINING PROTEIN 1"/>
    <property type="match status" value="1"/>
</dbReference>
<dbReference type="CDD" id="cd13962">
    <property type="entry name" value="PT_UbiA_UBIAD1"/>
    <property type="match status" value="1"/>
</dbReference>
<dbReference type="GO" id="GO:0016020">
    <property type="term" value="C:membrane"/>
    <property type="evidence" value="ECO:0007669"/>
    <property type="project" value="UniProtKB-SubCell"/>
</dbReference>
<keyword evidence="3" id="KW-0812">Transmembrane</keyword>
<name>A0A7S3T6X2_EMIHU</name>
<keyword evidence="4" id="KW-1133">Transmembrane helix</keyword>
<evidence type="ECO:0000256" key="5">
    <source>
        <dbReference type="ARBA" id="ARBA00023136"/>
    </source>
</evidence>
<comment type="subcellular location">
    <subcellularLocation>
        <location evidence="1">Membrane</location>
        <topology evidence="1">Multi-pass membrane protein</topology>
    </subcellularLocation>
</comment>
<proteinExistence type="predicted"/>
<dbReference type="Pfam" id="PF01040">
    <property type="entry name" value="UbiA"/>
    <property type="match status" value="1"/>
</dbReference>
<dbReference type="GO" id="GO:0009234">
    <property type="term" value="P:menaquinone biosynthetic process"/>
    <property type="evidence" value="ECO:0007669"/>
    <property type="project" value="TreeGrafter"/>
</dbReference>
<keyword evidence="2" id="KW-0808">Transferase</keyword>
<dbReference type="GO" id="GO:0042371">
    <property type="term" value="P:vitamin K biosynthetic process"/>
    <property type="evidence" value="ECO:0007669"/>
    <property type="project" value="TreeGrafter"/>
</dbReference>
<protein>
    <submittedName>
        <fullName evidence="7">Uncharacterized protein</fullName>
    </submittedName>
</protein>
<evidence type="ECO:0000256" key="2">
    <source>
        <dbReference type="ARBA" id="ARBA00022679"/>
    </source>
</evidence>
<dbReference type="EMBL" id="HBIR01042726">
    <property type="protein sequence ID" value="CAE0575809.1"/>
    <property type="molecule type" value="Transcribed_RNA"/>
</dbReference>
<feature type="compositionally biased region" description="Basic residues" evidence="6">
    <location>
        <begin position="32"/>
        <end position="52"/>
    </location>
</feature>